<feature type="compositionally biased region" description="Basic and acidic residues" evidence="10">
    <location>
        <begin position="38"/>
        <end position="49"/>
    </location>
</feature>
<name>A0A8H5H1T3_9AGAR</name>
<dbReference type="EC" id="3.1.2.22" evidence="2"/>
<reference evidence="12 13" key="1">
    <citation type="journal article" date="2020" name="ISME J.">
        <title>Uncovering the hidden diversity of litter-decomposition mechanisms in mushroom-forming fungi.</title>
        <authorList>
            <person name="Floudas D."/>
            <person name="Bentzer J."/>
            <person name="Ahren D."/>
            <person name="Johansson T."/>
            <person name="Persson P."/>
            <person name="Tunlid A."/>
        </authorList>
    </citation>
    <scope>NUCLEOTIDE SEQUENCE [LARGE SCALE GENOMIC DNA]</scope>
    <source>
        <strain evidence="12 13">CBS 661.87</strain>
    </source>
</reference>
<dbReference type="Pfam" id="PF02230">
    <property type="entry name" value="Abhydrolase_2"/>
    <property type="match status" value="1"/>
</dbReference>
<dbReference type="GO" id="GO:0052689">
    <property type="term" value="F:carboxylic ester hydrolase activity"/>
    <property type="evidence" value="ECO:0007669"/>
    <property type="project" value="UniProtKB-KW"/>
</dbReference>
<evidence type="ECO:0000313" key="13">
    <source>
        <dbReference type="Proteomes" id="UP000565441"/>
    </source>
</evidence>
<comment type="catalytic activity">
    <reaction evidence="9">
        <text>S-hexadecanoyl-L-cysteinyl-[protein] + H2O = L-cysteinyl-[protein] + hexadecanoate + H(+)</text>
        <dbReference type="Rhea" id="RHEA:19233"/>
        <dbReference type="Rhea" id="RHEA-COMP:10131"/>
        <dbReference type="Rhea" id="RHEA-COMP:11032"/>
        <dbReference type="ChEBI" id="CHEBI:7896"/>
        <dbReference type="ChEBI" id="CHEBI:15377"/>
        <dbReference type="ChEBI" id="CHEBI:15378"/>
        <dbReference type="ChEBI" id="CHEBI:29950"/>
        <dbReference type="ChEBI" id="CHEBI:74151"/>
        <dbReference type="EC" id="3.1.2.22"/>
    </reaction>
</comment>
<dbReference type="OrthoDB" id="2418081at2759"/>
<keyword evidence="6" id="KW-0443">Lipid metabolism</keyword>
<evidence type="ECO:0000256" key="1">
    <source>
        <dbReference type="ARBA" id="ARBA00006499"/>
    </source>
</evidence>
<dbReference type="PANTHER" id="PTHR10655">
    <property type="entry name" value="LYSOPHOSPHOLIPASE-RELATED"/>
    <property type="match status" value="1"/>
</dbReference>
<evidence type="ECO:0000256" key="3">
    <source>
        <dbReference type="ARBA" id="ARBA00014923"/>
    </source>
</evidence>
<evidence type="ECO:0000313" key="12">
    <source>
        <dbReference type="EMBL" id="KAF5375376.1"/>
    </source>
</evidence>
<dbReference type="InterPro" id="IPR003140">
    <property type="entry name" value="PLipase/COase/thioEstase"/>
</dbReference>
<dbReference type="InterPro" id="IPR029058">
    <property type="entry name" value="AB_hydrolase_fold"/>
</dbReference>
<keyword evidence="4" id="KW-0719">Serine esterase</keyword>
<dbReference type="SUPFAM" id="SSF53474">
    <property type="entry name" value="alpha/beta-Hydrolases"/>
    <property type="match status" value="1"/>
</dbReference>
<sequence length="332" mass="36996">MRRDKLLQLPRSQDIPPDSVYPELMSSETNSTQGLEPSSKHGENQEHTESSIVESDVQAATDGLSIPYECITLEPEENHTATVIWLHGLGDTSEGMLGVAKYLREQGGLEHVKFIFPTAHRMVVTGAMQVVMNSWFDCFSFKYETREEDGPGLYRAVELINDIISTEEHQYDIPSNRIIVGGISQGSAVSILTGITTKRPLGGIFVLAGYIPFRRNTKEIKSSFASTLPIFWGHGRIDPRLKIGFSLETAQTLASDLGIPFYESVKRLKSAHFKKPGSTAGLRFITYDDLAHWMSNTEMEDLNIWMRALLPKISVDQVETDVALTKTSCLVV</sequence>
<gene>
    <name evidence="12" type="ORF">D9615_007929</name>
</gene>
<evidence type="ECO:0000256" key="5">
    <source>
        <dbReference type="ARBA" id="ARBA00022801"/>
    </source>
</evidence>
<evidence type="ECO:0000256" key="4">
    <source>
        <dbReference type="ARBA" id="ARBA00022487"/>
    </source>
</evidence>
<feature type="region of interest" description="Disordered" evidence="10">
    <location>
        <begin position="1"/>
        <end position="53"/>
    </location>
</feature>
<dbReference type="AlphaFoldDB" id="A0A8H5H1T3"/>
<dbReference type="Proteomes" id="UP000565441">
    <property type="component" value="Unassembled WGS sequence"/>
</dbReference>
<organism evidence="12 13">
    <name type="scientific">Tricholomella constricta</name>
    <dbReference type="NCBI Taxonomy" id="117010"/>
    <lineage>
        <taxon>Eukaryota</taxon>
        <taxon>Fungi</taxon>
        <taxon>Dikarya</taxon>
        <taxon>Basidiomycota</taxon>
        <taxon>Agaricomycotina</taxon>
        <taxon>Agaricomycetes</taxon>
        <taxon>Agaricomycetidae</taxon>
        <taxon>Agaricales</taxon>
        <taxon>Tricholomatineae</taxon>
        <taxon>Lyophyllaceae</taxon>
        <taxon>Tricholomella</taxon>
    </lineage>
</organism>
<protein>
    <recommendedName>
        <fullName evidence="3">Acyl-protein thioesterase 1</fullName>
        <ecNumber evidence="2">3.1.2.22</ecNumber>
    </recommendedName>
    <alternativeName>
        <fullName evidence="8">Palmitoyl-protein hydrolase</fullName>
    </alternativeName>
</protein>
<dbReference type="GO" id="GO:0006631">
    <property type="term" value="P:fatty acid metabolic process"/>
    <property type="evidence" value="ECO:0007669"/>
    <property type="project" value="UniProtKB-KW"/>
</dbReference>
<evidence type="ECO:0000256" key="10">
    <source>
        <dbReference type="SAM" id="MobiDB-lite"/>
    </source>
</evidence>
<dbReference type="GO" id="GO:0005737">
    <property type="term" value="C:cytoplasm"/>
    <property type="evidence" value="ECO:0007669"/>
    <property type="project" value="TreeGrafter"/>
</dbReference>
<feature type="compositionally biased region" description="Polar residues" evidence="10">
    <location>
        <begin position="26"/>
        <end position="36"/>
    </location>
</feature>
<dbReference type="InterPro" id="IPR050565">
    <property type="entry name" value="LYPA1-2/EST-like"/>
</dbReference>
<dbReference type="Gene3D" id="3.40.50.1820">
    <property type="entry name" value="alpha/beta hydrolase"/>
    <property type="match status" value="1"/>
</dbReference>
<proteinExistence type="inferred from homology"/>
<evidence type="ECO:0000256" key="6">
    <source>
        <dbReference type="ARBA" id="ARBA00022832"/>
    </source>
</evidence>
<keyword evidence="6" id="KW-0276">Fatty acid metabolism</keyword>
<accession>A0A8H5H1T3</accession>
<evidence type="ECO:0000256" key="2">
    <source>
        <dbReference type="ARBA" id="ARBA00012423"/>
    </source>
</evidence>
<evidence type="ECO:0000256" key="9">
    <source>
        <dbReference type="ARBA" id="ARBA00047337"/>
    </source>
</evidence>
<dbReference type="EMBL" id="JAACJP010000034">
    <property type="protein sequence ID" value="KAF5375376.1"/>
    <property type="molecule type" value="Genomic_DNA"/>
</dbReference>
<dbReference type="PANTHER" id="PTHR10655:SF17">
    <property type="entry name" value="LYSOPHOSPHOLIPASE-LIKE PROTEIN 1"/>
    <property type="match status" value="1"/>
</dbReference>
<feature type="domain" description="Phospholipase/carboxylesterase/thioesterase" evidence="11">
    <location>
        <begin position="74"/>
        <end position="255"/>
    </location>
</feature>
<evidence type="ECO:0000256" key="7">
    <source>
        <dbReference type="ARBA" id="ARBA00029392"/>
    </source>
</evidence>
<evidence type="ECO:0000259" key="11">
    <source>
        <dbReference type="Pfam" id="PF02230"/>
    </source>
</evidence>
<comment type="similarity">
    <text evidence="1">Belongs to the AB hydrolase superfamily. AB hydrolase 2 family.</text>
</comment>
<keyword evidence="13" id="KW-1185">Reference proteome</keyword>
<comment type="caution">
    <text evidence="12">The sequence shown here is derived from an EMBL/GenBank/DDBJ whole genome shotgun (WGS) entry which is preliminary data.</text>
</comment>
<evidence type="ECO:0000256" key="8">
    <source>
        <dbReference type="ARBA" id="ARBA00031195"/>
    </source>
</evidence>
<keyword evidence="5" id="KW-0378">Hydrolase</keyword>
<comment type="function">
    <text evidence="7">Hydrolyzes fatty acids from S-acylated cysteine residues in proteins with a strong preference for palmitoylated G-alpha proteins over other acyl substrates. Mediates the deacylation of G-alpha proteins such as GPA1 in vivo, but has weak or no activity toward palmitoylated Ras proteins. Has weak lysophospholipase activity in vitro; however such activity may not exist in vivo.</text>
</comment>
<dbReference type="GO" id="GO:0008474">
    <property type="term" value="F:palmitoyl-(protein) hydrolase activity"/>
    <property type="evidence" value="ECO:0007669"/>
    <property type="project" value="UniProtKB-EC"/>
</dbReference>